<dbReference type="NCBIfam" id="TIGR01783">
    <property type="entry name" value="TonB-siderophor"/>
    <property type="match status" value="1"/>
</dbReference>
<keyword evidence="5" id="KW-0410">Iron transport</keyword>
<comment type="subcellular location">
    <subcellularLocation>
        <location evidence="1 14">Cell outer membrane</location>
        <topology evidence="1 14">Multi-pass membrane protein</topology>
    </subcellularLocation>
</comment>
<evidence type="ECO:0000256" key="7">
    <source>
        <dbReference type="ARBA" id="ARBA00022729"/>
    </source>
</evidence>
<keyword evidence="7" id="KW-0732">Signal</keyword>
<evidence type="ECO:0000256" key="15">
    <source>
        <dbReference type="RuleBase" id="RU003357"/>
    </source>
</evidence>
<evidence type="ECO:0000256" key="1">
    <source>
        <dbReference type="ARBA" id="ARBA00004571"/>
    </source>
</evidence>
<dbReference type="InterPro" id="IPR039426">
    <property type="entry name" value="TonB-dep_rcpt-like"/>
</dbReference>
<proteinExistence type="inferred from homology"/>
<evidence type="ECO:0000256" key="10">
    <source>
        <dbReference type="ARBA" id="ARBA00023077"/>
    </source>
</evidence>
<evidence type="ECO:0000256" key="9">
    <source>
        <dbReference type="ARBA" id="ARBA00023065"/>
    </source>
</evidence>
<organism evidence="19 20">
    <name type="scientific">Methylophilus luteus</name>
    <dbReference type="NCBI Taxonomy" id="640108"/>
    <lineage>
        <taxon>Bacteria</taxon>
        <taxon>Pseudomonadati</taxon>
        <taxon>Pseudomonadota</taxon>
        <taxon>Betaproteobacteria</taxon>
        <taxon>Nitrosomonadales</taxon>
        <taxon>Methylophilaceae</taxon>
        <taxon>Methylophilus</taxon>
    </lineage>
</organism>
<keyword evidence="3 14" id="KW-0813">Transport</keyword>
<dbReference type="EMBL" id="JBHTKB010000002">
    <property type="protein sequence ID" value="MFD0914110.1"/>
    <property type="molecule type" value="Genomic_DNA"/>
</dbReference>
<keyword evidence="20" id="KW-1185">Reference proteome</keyword>
<dbReference type="InterPro" id="IPR036942">
    <property type="entry name" value="Beta-barrel_TonB_sf"/>
</dbReference>
<evidence type="ECO:0000256" key="13">
    <source>
        <dbReference type="ARBA" id="ARBA00023237"/>
    </source>
</evidence>
<comment type="caution">
    <text evidence="19">The sequence shown here is derived from an EMBL/GenBank/DDBJ whole genome shotgun (WGS) entry which is preliminary data.</text>
</comment>
<sequence>MKKTLTPSHARDALGLKPISQAVFQAFGVLVSAQMLSFNAYAAEPISQLPDVEVTDKALAKEPAATGYNPKKSASQKFVAPLIDTPKSVTVITKDVIEDTGSLSMQDALRTAPGITFGAGEGGIAVGDRPYIRGFEAMGSIYVDGLRDIGPQVREVFAIEQMEVIKGPSGAYDGRGSAGGSINITTKQARKGDFVKGSIGWGTDSFKRATVDGNFMLGDNSALRLVAMGHDADVPGRDHVENKRFGFMPSITLGLDGPTQLNASWYHMETDDTPDWGNPYYQPGGFPIGKPVGDKDNWYGVKGRDFAESTADIGTLKIQHAFNENVTLRNTTRLAKTRNDYVATRPTISTALLMQNRQVTRDLRGRDARVDTIANLTDVTVNFDTGSLKHHLNAGIEFSREKLDNYTYAGGVLPATTTSLDNPDANTASTPTSRNNHPSFEGRTINRSAYAFDSIDLSENWILNAGLRIDSYRTEIENNNVVTGAQTSQFKNDNTFKNYQLGAVYKLQANANIYATYATSSSPVGLNLGMFDYAGGQLVAGTQSLSPERSKTVELGTKWIVLDDLSVNAAIFKTVKDNARVPVSTGFDNSGEVEVKGFEFSVAGNITEQWKVFGGYTYLDAEQTKAGTVGDANAAGGPASAGKQMYGIAKNSASLWTTYQLHPDVTIGGGAFYVDKIYADPANAGYIPSYVRWDAMAKYKINKHFDLQLNLQNLTDERYYSATYFRHNAIPAPGRLSFLTLNIKY</sequence>
<keyword evidence="10 15" id="KW-0798">TonB box</keyword>
<protein>
    <submittedName>
        <fullName evidence="19">TonB-dependent receptor</fullName>
    </submittedName>
</protein>
<dbReference type="Pfam" id="PF00593">
    <property type="entry name" value="TonB_dep_Rec_b-barrel"/>
    <property type="match status" value="1"/>
</dbReference>
<dbReference type="InterPro" id="IPR000531">
    <property type="entry name" value="Beta-barrel_TonB"/>
</dbReference>
<evidence type="ECO:0000256" key="6">
    <source>
        <dbReference type="ARBA" id="ARBA00022692"/>
    </source>
</evidence>
<keyword evidence="8" id="KW-0408">Iron</keyword>
<dbReference type="PANTHER" id="PTHR32552:SF89">
    <property type="entry name" value="CATECHOLATE SIDEROPHORE RECEPTOR FIU"/>
    <property type="match status" value="1"/>
</dbReference>
<evidence type="ECO:0000256" key="12">
    <source>
        <dbReference type="ARBA" id="ARBA00023170"/>
    </source>
</evidence>
<comment type="similarity">
    <text evidence="2 14 15">Belongs to the TonB-dependent receptor family.</text>
</comment>
<feature type="compositionally biased region" description="Polar residues" evidence="16">
    <location>
        <begin position="417"/>
        <end position="438"/>
    </location>
</feature>
<keyword evidence="9" id="KW-0406">Ion transport</keyword>
<evidence type="ECO:0000256" key="16">
    <source>
        <dbReference type="SAM" id="MobiDB-lite"/>
    </source>
</evidence>
<dbReference type="Gene3D" id="2.40.170.20">
    <property type="entry name" value="TonB-dependent receptor, beta-barrel domain"/>
    <property type="match status" value="1"/>
</dbReference>
<dbReference type="InterPro" id="IPR010105">
    <property type="entry name" value="TonB_sidphr_rcpt"/>
</dbReference>
<accession>A0ABW3F763</accession>
<keyword evidence="12 19" id="KW-0675">Receptor</keyword>
<dbReference type="RefSeq" id="WP_379057663.1">
    <property type="nucleotide sequence ID" value="NZ_JBHTKB010000002.1"/>
</dbReference>
<dbReference type="SUPFAM" id="SSF56935">
    <property type="entry name" value="Porins"/>
    <property type="match status" value="1"/>
</dbReference>
<feature type="region of interest" description="Disordered" evidence="16">
    <location>
        <begin position="417"/>
        <end position="441"/>
    </location>
</feature>
<keyword evidence="11 14" id="KW-0472">Membrane</keyword>
<evidence type="ECO:0000256" key="3">
    <source>
        <dbReference type="ARBA" id="ARBA00022448"/>
    </source>
</evidence>
<keyword evidence="4 14" id="KW-1134">Transmembrane beta strand</keyword>
<dbReference type="PROSITE" id="PS52016">
    <property type="entry name" value="TONB_DEPENDENT_REC_3"/>
    <property type="match status" value="1"/>
</dbReference>
<evidence type="ECO:0000256" key="8">
    <source>
        <dbReference type="ARBA" id="ARBA00023004"/>
    </source>
</evidence>
<keyword evidence="6 14" id="KW-0812">Transmembrane</keyword>
<evidence type="ECO:0000256" key="14">
    <source>
        <dbReference type="PROSITE-ProRule" id="PRU01360"/>
    </source>
</evidence>
<gene>
    <name evidence="19" type="ORF">ACFQ1Z_11170</name>
</gene>
<evidence type="ECO:0000256" key="11">
    <source>
        <dbReference type="ARBA" id="ARBA00023136"/>
    </source>
</evidence>
<evidence type="ECO:0000256" key="5">
    <source>
        <dbReference type="ARBA" id="ARBA00022496"/>
    </source>
</evidence>
<dbReference type="Pfam" id="PF07715">
    <property type="entry name" value="Plug"/>
    <property type="match status" value="1"/>
</dbReference>
<reference evidence="20" key="1">
    <citation type="journal article" date="2019" name="Int. J. Syst. Evol. Microbiol.">
        <title>The Global Catalogue of Microorganisms (GCM) 10K type strain sequencing project: providing services to taxonomists for standard genome sequencing and annotation.</title>
        <authorList>
            <consortium name="The Broad Institute Genomics Platform"/>
            <consortium name="The Broad Institute Genome Sequencing Center for Infectious Disease"/>
            <person name="Wu L."/>
            <person name="Ma J."/>
        </authorList>
    </citation>
    <scope>NUCLEOTIDE SEQUENCE [LARGE SCALE GENOMIC DNA]</scope>
    <source>
        <strain evidence="20">CCUG 58412</strain>
    </source>
</reference>
<dbReference type="Gene3D" id="2.170.130.10">
    <property type="entry name" value="TonB-dependent receptor, plug domain"/>
    <property type="match status" value="1"/>
</dbReference>
<evidence type="ECO:0000256" key="2">
    <source>
        <dbReference type="ARBA" id="ARBA00009810"/>
    </source>
</evidence>
<evidence type="ECO:0000313" key="19">
    <source>
        <dbReference type="EMBL" id="MFD0914110.1"/>
    </source>
</evidence>
<dbReference type="InterPro" id="IPR012910">
    <property type="entry name" value="Plug_dom"/>
</dbReference>
<evidence type="ECO:0000259" key="18">
    <source>
        <dbReference type="Pfam" id="PF07715"/>
    </source>
</evidence>
<evidence type="ECO:0000256" key="4">
    <source>
        <dbReference type="ARBA" id="ARBA00022452"/>
    </source>
</evidence>
<feature type="domain" description="TonB-dependent receptor plug" evidence="18">
    <location>
        <begin position="82"/>
        <end position="180"/>
    </location>
</feature>
<feature type="domain" description="TonB-dependent receptor-like beta-barrel" evidence="17">
    <location>
        <begin position="253"/>
        <end position="714"/>
    </location>
</feature>
<dbReference type="CDD" id="cd01347">
    <property type="entry name" value="ligand_gated_channel"/>
    <property type="match status" value="1"/>
</dbReference>
<dbReference type="Proteomes" id="UP001597128">
    <property type="component" value="Unassembled WGS sequence"/>
</dbReference>
<name>A0ABW3F763_9PROT</name>
<keyword evidence="13 14" id="KW-0998">Cell outer membrane</keyword>
<dbReference type="InterPro" id="IPR037066">
    <property type="entry name" value="Plug_dom_sf"/>
</dbReference>
<evidence type="ECO:0000313" key="20">
    <source>
        <dbReference type="Proteomes" id="UP001597128"/>
    </source>
</evidence>
<dbReference type="PANTHER" id="PTHR32552">
    <property type="entry name" value="FERRICHROME IRON RECEPTOR-RELATED"/>
    <property type="match status" value="1"/>
</dbReference>
<evidence type="ECO:0000259" key="17">
    <source>
        <dbReference type="Pfam" id="PF00593"/>
    </source>
</evidence>